<evidence type="ECO:0000313" key="2">
    <source>
        <dbReference type="Proteomes" id="UP000516437"/>
    </source>
</evidence>
<keyword evidence="2" id="KW-1185">Reference proteome</keyword>
<reference evidence="1 2" key="1">
    <citation type="journal article" date="2019" name="Plant Biotechnol. J.">
        <title>The red bayberry genome and genetic basis of sex determination.</title>
        <authorList>
            <person name="Jia H.M."/>
            <person name="Jia H.J."/>
            <person name="Cai Q.L."/>
            <person name="Wang Y."/>
            <person name="Zhao H.B."/>
            <person name="Yang W.F."/>
            <person name="Wang G.Y."/>
            <person name="Li Y.H."/>
            <person name="Zhan D.L."/>
            <person name="Shen Y.T."/>
            <person name="Niu Q.F."/>
            <person name="Chang L."/>
            <person name="Qiu J."/>
            <person name="Zhao L."/>
            <person name="Xie H.B."/>
            <person name="Fu W.Y."/>
            <person name="Jin J."/>
            <person name="Li X.W."/>
            <person name="Jiao Y."/>
            <person name="Zhou C.C."/>
            <person name="Tu T."/>
            <person name="Chai C.Y."/>
            <person name="Gao J.L."/>
            <person name="Fan L.J."/>
            <person name="van de Weg E."/>
            <person name="Wang J.Y."/>
            <person name="Gao Z.S."/>
        </authorList>
    </citation>
    <scope>NUCLEOTIDE SEQUENCE [LARGE SCALE GENOMIC DNA]</scope>
    <source>
        <tissue evidence="1">Leaves</tissue>
    </source>
</reference>
<organism evidence="1 2">
    <name type="scientific">Morella rubra</name>
    <name type="common">Chinese bayberry</name>
    <dbReference type="NCBI Taxonomy" id="262757"/>
    <lineage>
        <taxon>Eukaryota</taxon>
        <taxon>Viridiplantae</taxon>
        <taxon>Streptophyta</taxon>
        <taxon>Embryophyta</taxon>
        <taxon>Tracheophyta</taxon>
        <taxon>Spermatophyta</taxon>
        <taxon>Magnoliopsida</taxon>
        <taxon>eudicotyledons</taxon>
        <taxon>Gunneridae</taxon>
        <taxon>Pentapetalae</taxon>
        <taxon>rosids</taxon>
        <taxon>fabids</taxon>
        <taxon>Fagales</taxon>
        <taxon>Myricaceae</taxon>
        <taxon>Morella</taxon>
    </lineage>
</organism>
<sequence>MRGPSCLLLGLTLCLLGTYPLPPLILLGSLLGLALDVTVLRPLPPQVLTKAKFVVDDPFDNGKFAADVSFPGGGSTFTRGFVSSLLQVPLSASSESIVLDSQWRSPRRKAPHPLSELFASKRAVSSLHSRVSRPAPFEDSRDIDTSKLEEHITLAASKNRRRKIASRKRILPRKYELVDTDLDSALEEVPQEVCSFSIQCGFGGGP</sequence>
<comment type="caution">
    <text evidence="1">The sequence shown here is derived from an EMBL/GenBank/DDBJ whole genome shotgun (WGS) entry which is preliminary data.</text>
</comment>
<name>A0A6A1UHM5_9ROSI</name>
<dbReference type="AlphaFoldDB" id="A0A6A1UHM5"/>
<protein>
    <submittedName>
        <fullName evidence="1">Uncharacterized protein</fullName>
    </submittedName>
</protein>
<proteinExistence type="predicted"/>
<dbReference type="EMBL" id="RXIC02000237">
    <property type="protein sequence ID" value="KAB1200044.1"/>
    <property type="molecule type" value="Genomic_DNA"/>
</dbReference>
<accession>A0A6A1UHM5</accession>
<evidence type="ECO:0000313" key="1">
    <source>
        <dbReference type="EMBL" id="KAB1200044.1"/>
    </source>
</evidence>
<gene>
    <name evidence="1" type="ORF">CJ030_MR0G008572</name>
</gene>
<dbReference type="Proteomes" id="UP000516437">
    <property type="component" value="Unassembled WGS sequence"/>
</dbReference>